<feature type="region of interest" description="Disordered" evidence="1">
    <location>
        <begin position="18"/>
        <end position="44"/>
    </location>
</feature>
<dbReference type="InterPro" id="IPR051783">
    <property type="entry name" value="NAD(P)-dependent_oxidoreduct"/>
</dbReference>
<dbReference type="Gene3D" id="3.40.50.720">
    <property type="entry name" value="NAD(P)-binding Rossmann-like Domain"/>
    <property type="match status" value="1"/>
</dbReference>
<evidence type="ECO:0000259" key="2">
    <source>
        <dbReference type="Pfam" id="PF13460"/>
    </source>
</evidence>
<dbReference type="EMBL" id="JBAWTH010000001">
    <property type="protein sequence ID" value="KAL2293549.1"/>
    <property type="molecule type" value="Genomic_DNA"/>
</dbReference>
<evidence type="ECO:0000256" key="1">
    <source>
        <dbReference type="SAM" id="MobiDB-lite"/>
    </source>
</evidence>
<comment type="caution">
    <text evidence="3">The sequence shown here is derived from an EMBL/GenBank/DDBJ whole genome shotgun (WGS) entry which is preliminary data.</text>
</comment>
<accession>A0ABR4FFT0</accession>
<dbReference type="Proteomes" id="UP001600888">
    <property type="component" value="Unassembled WGS sequence"/>
</dbReference>
<name>A0ABR4FFT0_9PEZI</name>
<sequence length="405" mass="44827">MQFCGKATLSIVASDLDLTCPSPTSPRTTTVRQPTPTASTPKTKMAATAQKTLFLVGPGLIGGSLLVKLKEVRPDLKLHALTRRDDQAAELKQQGIEPVRGSLEDADTIKEWVAKSDIIIHTASADDDKGAFAIVEGLKARPKGSKRAIYIQTSGNDELAHSAKGLAAKSIEEKTLSDLNLTDEDIDARIAPDAYHRHVDGHLRKEILNPEKEKEHNVISSLMMPPLIYGIGSAPWHRISIQTPMLTSYMIKNGLVTLPEGFHGAWNCVWVHDLVDQYVVLLQHLEKLEPGQQKTHYVFPAEKKPFSWKEHFDAVAGELKRLDHPAAKSNGGKPRELKTKEEFIEFIGGKDNPYSECFGWTVWGTENSYTRPDLTASLGFEHKAKGVVDSIVNGKELEKFIKDQN</sequence>
<feature type="domain" description="NAD(P)-binding" evidence="2">
    <location>
        <begin position="59"/>
        <end position="164"/>
    </location>
</feature>
<feature type="compositionally biased region" description="Low complexity" evidence="1">
    <location>
        <begin position="19"/>
        <end position="40"/>
    </location>
</feature>
<reference evidence="3 4" key="1">
    <citation type="submission" date="2024-03" db="EMBL/GenBank/DDBJ databases">
        <title>A high-quality draft genome sequence of Diaporthe vaccinii, a causative agent of upright dieback and viscid rot disease in cranberry plants.</title>
        <authorList>
            <person name="Sarrasin M."/>
            <person name="Lang B.F."/>
            <person name="Burger G."/>
        </authorList>
    </citation>
    <scope>NUCLEOTIDE SEQUENCE [LARGE SCALE GENOMIC DNA]</scope>
    <source>
        <strain evidence="3 4">IS7</strain>
    </source>
</reference>
<evidence type="ECO:0000313" key="4">
    <source>
        <dbReference type="Proteomes" id="UP001600888"/>
    </source>
</evidence>
<dbReference type="InterPro" id="IPR036291">
    <property type="entry name" value="NAD(P)-bd_dom_sf"/>
</dbReference>
<dbReference type="InterPro" id="IPR016040">
    <property type="entry name" value="NAD(P)-bd_dom"/>
</dbReference>
<dbReference type="PANTHER" id="PTHR48079:SF6">
    <property type="entry name" value="NAD(P)-BINDING DOMAIN-CONTAINING PROTEIN-RELATED"/>
    <property type="match status" value="1"/>
</dbReference>
<organism evidence="3 4">
    <name type="scientific">Diaporthe vaccinii</name>
    <dbReference type="NCBI Taxonomy" id="105482"/>
    <lineage>
        <taxon>Eukaryota</taxon>
        <taxon>Fungi</taxon>
        <taxon>Dikarya</taxon>
        <taxon>Ascomycota</taxon>
        <taxon>Pezizomycotina</taxon>
        <taxon>Sordariomycetes</taxon>
        <taxon>Sordariomycetidae</taxon>
        <taxon>Diaporthales</taxon>
        <taxon>Diaporthaceae</taxon>
        <taxon>Diaporthe</taxon>
        <taxon>Diaporthe eres species complex</taxon>
    </lineage>
</organism>
<proteinExistence type="predicted"/>
<evidence type="ECO:0000313" key="3">
    <source>
        <dbReference type="EMBL" id="KAL2293549.1"/>
    </source>
</evidence>
<dbReference type="PANTHER" id="PTHR48079">
    <property type="entry name" value="PROTEIN YEEZ"/>
    <property type="match status" value="1"/>
</dbReference>
<keyword evidence="4" id="KW-1185">Reference proteome</keyword>
<dbReference type="SUPFAM" id="SSF51735">
    <property type="entry name" value="NAD(P)-binding Rossmann-fold domains"/>
    <property type="match status" value="1"/>
</dbReference>
<dbReference type="Pfam" id="PF13460">
    <property type="entry name" value="NAD_binding_10"/>
    <property type="match status" value="1"/>
</dbReference>
<protein>
    <recommendedName>
        <fullName evidence="2">NAD(P)-binding domain-containing protein</fullName>
    </recommendedName>
</protein>
<gene>
    <name evidence="3" type="ORF">FJTKL_05417</name>
</gene>